<dbReference type="InterPro" id="IPR036280">
    <property type="entry name" value="Multihaem_cyt_sf"/>
</dbReference>
<dbReference type="InterPro" id="IPR011989">
    <property type="entry name" value="ARM-like"/>
</dbReference>
<reference evidence="6 7" key="1">
    <citation type="submission" date="2020-04" db="EMBL/GenBank/DDBJ databases">
        <title>Flammeovirga sp. SR4, a novel species isolated from seawater.</title>
        <authorList>
            <person name="Wang X."/>
        </authorList>
    </citation>
    <scope>NUCLEOTIDE SEQUENCE [LARGE SCALE GENOMIC DNA]</scope>
    <source>
        <strain evidence="6 7">SR4</strain>
    </source>
</reference>
<dbReference type="AlphaFoldDB" id="A0A7X8SRB1"/>
<evidence type="ECO:0000256" key="1">
    <source>
        <dbReference type="ARBA" id="ARBA00022729"/>
    </source>
</evidence>
<feature type="domain" description="Cytochrome c-552/4" evidence="5">
    <location>
        <begin position="193"/>
        <end position="232"/>
    </location>
</feature>
<keyword evidence="7" id="KW-1185">Reference proteome</keyword>
<organism evidence="6 7">
    <name type="scientific">Flammeovirga agarivorans</name>
    <dbReference type="NCBI Taxonomy" id="2726742"/>
    <lineage>
        <taxon>Bacteria</taxon>
        <taxon>Pseudomonadati</taxon>
        <taxon>Bacteroidota</taxon>
        <taxon>Cytophagia</taxon>
        <taxon>Cytophagales</taxon>
        <taxon>Flammeovirgaceae</taxon>
        <taxon>Flammeovirga</taxon>
    </lineage>
</organism>
<dbReference type="Pfam" id="PF13414">
    <property type="entry name" value="TPR_11"/>
    <property type="match status" value="1"/>
</dbReference>
<dbReference type="Gene3D" id="1.25.40.10">
    <property type="entry name" value="Tetratricopeptide repeat domain"/>
    <property type="match status" value="2"/>
</dbReference>
<dbReference type="Pfam" id="PF13646">
    <property type="entry name" value="HEAT_2"/>
    <property type="match status" value="1"/>
</dbReference>
<dbReference type="Pfam" id="PF13435">
    <property type="entry name" value="Cytochrome_C554"/>
    <property type="match status" value="2"/>
</dbReference>
<dbReference type="InterPro" id="IPR011990">
    <property type="entry name" value="TPR-like_helical_dom_sf"/>
</dbReference>
<dbReference type="Pfam" id="PF09699">
    <property type="entry name" value="Paired_CXXCH_1"/>
    <property type="match status" value="1"/>
</dbReference>
<keyword evidence="2" id="KW-0802">TPR repeat</keyword>
<dbReference type="InterPro" id="IPR010177">
    <property type="entry name" value="Paired_CXXCH_1"/>
</dbReference>
<evidence type="ECO:0000256" key="2">
    <source>
        <dbReference type="PROSITE-ProRule" id="PRU00339"/>
    </source>
</evidence>
<proteinExistence type="predicted"/>
<dbReference type="Proteomes" id="UP000585050">
    <property type="component" value="Unassembled WGS sequence"/>
</dbReference>
<dbReference type="InterPro" id="IPR023155">
    <property type="entry name" value="Cyt_c-552/4"/>
</dbReference>
<dbReference type="PANTHER" id="PTHR35038">
    <property type="entry name" value="DISSIMILATORY SULFITE REDUCTASE SIRA"/>
    <property type="match status" value="1"/>
</dbReference>
<dbReference type="PROSITE" id="PS50005">
    <property type="entry name" value="TPR"/>
    <property type="match status" value="1"/>
</dbReference>
<feature type="chain" id="PRO_5031079040" evidence="3">
    <location>
        <begin position="22"/>
        <end position="755"/>
    </location>
</feature>
<dbReference type="InterPro" id="IPR019734">
    <property type="entry name" value="TPR_rpt"/>
</dbReference>
<evidence type="ECO:0000259" key="5">
    <source>
        <dbReference type="Pfam" id="PF13435"/>
    </source>
</evidence>
<dbReference type="SUPFAM" id="SSF48695">
    <property type="entry name" value="Multiheme cytochromes"/>
    <property type="match status" value="1"/>
</dbReference>
<comment type="caution">
    <text evidence="6">The sequence shown here is derived from an EMBL/GenBank/DDBJ whole genome shotgun (WGS) entry which is preliminary data.</text>
</comment>
<dbReference type="RefSeq" id="WP_168885545.1">
    <property type="nucleotide sequence ID" value="NZ_JABAIL010000015.1"/>
</dbReference>
<dbReference type="InterPro" id="IPR016024">
    <property type="entry name" value="ARM-type_fold"/>
</dbReference>
<feature type="signal peptide" evidence="3">
    <location>
        <begin position="1"/>
        <end position="21"/>
    </location>
</feature>
<evidence type="ECO:0000313" key="7">
    <source>
        <dbReference type="Proteomes" id="UP000585050"/>
    </source>
</evidence>
<evidence type="ECO:0000256" key="3">
    <source>
        <dbReference type="SAM" id="SignalP"/>
    </source>
</evidence>
<accession>A0A7X8SRB1</accession>
<dbReference type="Gene3D" id="1.25.10.10">
    <property type="entry name" value="Leucine-rich Repeat Variant"/>
    <property type="match status" value="1"/>
</dbReference>
<gene>
    <name evidence="6" type="ORF">HGP29_26775</name>
</gene>
<dbReference type="EMBL" id="JABAIL010000015">
    <property type="protein sequence ID" value="NLR94838.1"/>
    <property type="molecule type" value="Genomic_DNA"/>
</dbReference>
<dbReference type="Gene3D" id="1.10.1130.10">
    <property type="entry name" value="Flavocytochrome C3, Chain A"/>
    <property type="match status" value="2"/>
</dbReference>
<dbReference type="SMART" id="SM00028">
    <property type="entry name" value="TPR"/>
    <property type="match status" value="5"/>
</dbReference>
<feature type="repeat" description="TPR" evidence="2">
    <location>
        <begin position="650"/>
        <end position="683"/>
    </location>
</feature>
<keyword evidence="1 3" id="KW-0732">Signal</keyword>
<evidence type="ECO:0000259" key="4">
    <source>
        <dbReference type="Pfam" id="PF09699"/>
    </source>
</evidence>
<feature type="domain" description="Cytochrome c-552/4" evidence="5">
    <location>
        <begin position="63"/>
        <end position="90"/>
    </location>
</feature>
<name>A0A7X8SRB1_9BACT</name>
<dbReference type="SUPFAM" id="SSF48452">
    <property type="entry name" value="TPR-like"/>
    <property type="match status" value="1"/>
</dbReference>
<sequence>MKLKNKLLVLASLLFFSTAIYQSCKNTEDKEQQQTEDVLAVAEDYHTSVDLPYPDSIFVGTQTCRSCHEEEYHQWKGSDHDMSMKKATKETVLGNFNNARFSDNNVKSRFFMKGDKYFVNTQGPDGKNHDYEVLYTFGIRPLQNYMVEMEKGKIQVIRETWDSEKNKWFNQHDDMDDIQHYEWLHWANGGGNWNTMCADCHSTNVRKNYDFENDSFDTKWAIINVSCEACHGPGKAHVDFANSKDFEEKKDFVEGLYIEQFKKDEDQRTLVESCAPCHSRRSQLVQNAKFAQNFYDQYAPEILRENMYYHDGQILNEVYVYGSFIQSKMYHEGVKCTDCHDPHKAELKFKDLNKVCASCHEPKTYDVKAHSKHSLSDNVRCVDCHMVGEVYMGNDYRRDHSFRTPRPDLSLKYEGTPNACNQCHTKKSVKWADTNYKKMYGEYKHDWRDTLALGRSYDPEYIDDLRKMVVEQKAPFIARATAVYYLARTGDPSSIEAVANGLKDKEPLVRTTSIQNLSQLSLDERISYISPYLNDPVRGVRIAAAIALGDVPEGRLKGKWKQAHEDATKEMMHYFRQAKDFREGPFGEGQYYERRKEYAKAIDCYSQSLKFDTLMNEARLSLARVYSIQGNTAAAEKQLDNAILVDPNAADVYYSKGLLYAETQEWDKSAQALKKATELDHFNSRAFYNLGLVLQKQNKLMEAEKTYMLGLKYTKEDPSLRYALAALYEQTGQKQKAQLYWQWLRSRYPNDPRFR</sequence>
<dbReference type="SUPFAM" id="SSF48371">
    <property type="entry name" value="ARM repeat"/>
    <property type="match status" value="1"/>
</dbReference>
<feature type="domain" description="Doubled CXXCH motif" evidence="4">
    <location>
        <begin position="332"/>
        <end position="363"/>
    </location>
</feature>
<evidence type="ECO:0000313" key="6">
    <source>
        <dbReference type="EMBL" id="NLR94838.1"/>
    </source>
</evidence>
<dbReference type="PANTHER" id="PTHR35038:SF8">
    <property type="entry name" value="C-TYPE POLYHEME CYTOCHROME OMCC"/>
    <property type="match status" value="1"/>
</dbReference>
<protein>
    <submittedName>
        <fullName evidence="6">Tetratricopeptide repeat protein</fullName>
    </submittedName>
</protein>
<dbReference type="InterPro" id="IPR051829">
    <property type="entry name" value="Multiheme_Cytochr_ET"/>
</dbReference>